<dbReference type="Pfam" id="PF13557">
    <property type="entry name" value="Phenol_MetA_deg"/>
    <property type="match status" value="1"/>
</dbReference>
<reference evidence="1 2" key="1">
    <citation type="submission" date="2022-09" db="EMBL/GenBank/DDBJ databases">
        <authorList>
            <person name="Kop L."/>
        </authorList>
    </citation>
    <scope>NUCLEOTIDE SEQUENCE [LARGE SCALE GENOMIC DNA]</scope>
    <source>
        <strain evidence="1 2">347</strain>
    </source>
</reference>
<accession>A0ABN8W478</accession>
<organism evidence="1 2">
    <name type="scientific">Nitrospina watsonii</name>
    <dbReference type="NCBI Taxonomy" id="1323948"/>
    <lineage>
        <taxon>Bacteria</taxon>
        <taxon>Pseudomonadati</taxon>
        <taxon>Nitrospinota/Tectimicrobiota group</taxon>
        <taxon>Nitrospinota</taxon>
        <taxon>Nitrospinia</taxon>
        <taxon>Nitrospinales</taxon>
        <taxon>Nitrospinaceae</taxon>
        <taxon>Nitrospina</taxon>
    </lineage>
</organism>
<proteinExistence type="predicted"/>
<evidence type="ECO:0000313" key="1">
    <source>
        <dbReference type="EMBL" id="CAI2719610.1"/>
    </source>
</evidence>
<dbReference type="EMBL" id="OX336137">
    <property type="protein sequence ID" value="CAI2719610.1"/>
    <property type="molecule type" value="Genomic_DNA"/>
</dbReference>
<evidence type="ECO:0000313" key="2">
    <source>
        <dbReference type="Proteomes" id="UP001157733"/>
    </source>
</evidence>
<dbReference type="InterPro" id="IPR025737">
    <property type="entry name" value="FApF"/>
</dbReference>
<sequence length="301" mass="32777">MKQFIFLSGAAGLFLLLIGSGTGWSAPITFNTALPVAEQEFIFRELFVLDQSGDDPSGAERDRKAFAAVSVLGYGVTRDFALFGVLPYVDKGLDITSMGQRRSRDANGIGDATLFGRYTVIEDNIPGRTFRVAPFVGVELPTGDDEETDAFGRLPPSVQPGSGSADPFAGIVATYQTLDFQVDTQLSYKVNTEANDFELGDIARFDASLQHRLLPATLESGVPGFLYAVLEGNLIYMDQNKNNGIQNPNSGGTTLFLTPGLQYVTRRWIVEGGVQLPVIQDLNGTALEKEYIVLFGFRFNF</sequence>
<keyword evidence="2" id="KW-1185">Reference proteome</keyword>
<dbReference type="Proteomes" id="UP001157733">
    <property type="component" value="Chromosome"/>
</dbReference>
<protein>
    <submittedName>
        <fullName evidence="1">Transporter</fullName>
    </submittedName>
</protein>
<gene>
    <name evidence="1" type="ORF">NSPWAT_2754</name>
</gene>
<name>A0ABN8W478_9BACT</name>